<organism evidence="3 5">
    <name type="scientific">Jannaschia seohaensis</name>
    <dbReference type="NCBI Taxonomy" id="475081"/>
    <lineage>
        <taxon>Bacteria</taxon>
        <taxon>Pseudomonadati</taxon>
        <taxon>Pseudomonadota</taxon>
        <taxon>Alphaproteobacteria</taxon>
        <taxon>Rhodobacterales</taxon>
        <taxon>Roseobacteraceae</taxon>
        <taxon>Jannaschia</taxon>
    </lineage>
</organism>
<dbReference type="Proteomes" id="UP000245839">
    <property type="component" value="Unassembled WGS sequence"/>
</dbReference>
<dbReference type="Proteomes" id="UP000251571">
    <property type="component" value="Unassembled WGS sequence"/>
</dbReference>
<reference evidence="2 4" key="2">
    <citation type="submission" date="2018-03" db="EMBL/GenBank/DDBJ databases">
        <title>Genomic Encyclopedia of Archaeal and Bacterial Type Strains, Phase II (KMG-II): from individual species to whole genera.</title>
        <authorList>
            <person name="Goeker M."/>
        </authorList>
    </citation>
    <scope>NUCLEOTIDE SEQUENCE [LARGE SCALE GENOMIC DNA]</scope>
    <source>
        <strain evidence="2 4">DSM 25227</strain>
    </source>
</reference>
<dbReference type="OrthoDB" id="6867569at2"/>
<evidence type="ECO:0000313" key="3">
    <source>
        <dbReference type="EMBL" id="SSA45792.1"/>
    </source>
</evidence>
<name>A0A2Y9C098_9RHOB</name>
<proteinExistence type="predicted"/>
<accession>A0A2Y9C098</accession>
<feature type="domain" description="DUF2087" evidence="1">
    <location>
        <begin position="79"/>
        <end position="149"/>
    </location>
</feature>
<dbReference type="Pfam" id="PF09860">
    <property type="entry name" value="DUF2087"/>
    <property type="match status" value="1"/>
</dbReference>
<dbReference type="InterPro" id="IPR018656">
    <property type="entry name" value="DUF2087"/>
</dbReference>
<evidence type="ECO:0000313" key="5">
    <source>
        <dbReference type="Proteomes" id="UP000251571"/>
    </source>
</evidence>
<sequence length="166" mass="18735">MTREAIPLVVDDLSAFTRTLRADLALEASHQTVLNALARAGGFRNFQHLKALRQAPDAEAPPDLSAVRKAAAWFDTAGRFTGWPVKRSLRLLCLWPIWARLPAGEFWDERGVSDRIHARCTFRDAAGIRREMVGEGMLWRTRDGSAYRRVERRPDATQRALIRAVG</sequence>
<evidence type="ECO:0000313" key="4">
    <source>
        <dbReference type="Proteomes" id="UP000245839"/>
    </source>
</evidence>
<keyword evidence="4" id="KW-1185">Reference proteome</keyword>
<dbReference type="RefSeq" id="WP_109564253.1">
    <property type="nucleotide sequence ID" value="NZ_QGDJ01000004.1"/>
</dbReference>
<evidence type="ECO:0000259" key="1">
    <source>
        <dbReference type="Pfam" id="PF09860"/>
    </source>
</evidence>
<protein>
    <submittedName>
        <fullName evidence="2">Uncharacterized protein DUF2087</fullName>
    </submittedName>
</protein>
<gene>
    <name evidence="2" type="ORF">BCF38_10469</name>
    <name evidence="3" type="ORF">SAMN05421539_10469</name>
</gene>
<dbReference type="EMBL" id="UETC01000004">
    <property type="protein sequence ID" value="SSA45792.1"/>
    <property type="molecule type" value="Genomic_DNA"/>
</dbReference>
<evidence type="ECO:0000313" key="2">
    <source>
        <dbReference type="EMBL" id="PWJ19138.1"/>
    </source>
</evidence>
<reference evidence="3 5" key="1">
    <citation type="submission" date="2016-10" db="EMBL/GenBank/DDBJ databases">
        <authorList>
            <person name="Cai Z."/>
        </authorList>
    </citation>
    <scope>NUCLEOTIDE SEQUENCE [LARGE SCALE GENOMIC DNA]</scope>
    <source>
        <strain evidence="3 5">DSM 25227</strain>
    </source>
</reference>
<dbReference type="AlphaFoldDB" id="A0A2Y9C098"/>
<dbReference type="EMBL" id="QGDJ01000004">
    <property type="protein sequence ID" value="PWJ19138.1"/>
    <property type="molecule type" value="Genomic_DNA"/>
</dbReference>